<dbReference type="AlphaFoldDB" id="A0A4Q5ASV8"/>
<organism evidence="1 2">
    <name type="scientific">Bifidobacterium pseudolongum subsp. globosum</name>
    <dbReference type="NCBI Taxonomy" id="1690"/>
    <lineage>
        <taxon>Bacteria</taxon>
        <taxon>Bacillati</taxon>
        <taxon>Actinomycetota</taxon>
        <taxon>Actinomycetes</taxon>
        <taxon>Bifidobacteriales</taxon>
        <taxon>Bifidobacteriaceae</taxon>
        <taxon>Bifidobacterium</taxon>
    </lineage>
</organism>
<protein>
    <submittedName>
        <fullName evidence="1">Uncharacterized protein</fullName>
    </submittedName>
</protein>
<evidence type="ECO:0000313" key="2">
    <source>
        <dbReference type="Proteomes" id="UP000293208"/>
    </source>
</evidence>
<proteinExistence type="predicted"/>
<accession>A0A4Q5ASV8</accession>
<evidence type="ECO:0000313" key="1">
    <source>
        <dbReference type="EMBL" id="RYQ36668.1"/>
    </source>
</evidence>
<dbReference type="Proteomes" id="UP000293208">
    <property type="component" value="Unassembled WGS sequence"/>
</dbReference>
<gene>
    <name evidence="1" type="ORF">PG2001B_1658</name>
</gene>
<name>A0A4Q5ASV8_9BIFI</name>
<sequence length="35" mass="4319">MMNLWSLQMNVMEWVVIWLFPFECVRAVLHHLLCE</sequence>
<comment type="caution">
    <text evidence="1">The sequence shown here is derived from an EMBL/GenBank/DDBJ whole genome shotgun (WGS) entry which is preliminary data.</text>
</comment>
<reference evidence="1 2" key="1">
    <citation type="submission" date="2018-12" db="EMBL/GenBank/DDBJ databases">
        <title>Unveiling genomic diversity among members of the Bifidobacterium pseudolongum species, a widely distributed gut commensal of the animal kingdom.</title>
        <authorList>
            <person name="Lugli G.A."/>
            <person name="Duranti S."/>
            <person name="Albert K."/>
            <person name="Mancabelli L."/>
            <person name="Napoli S."/>
            <person name="Viappiani A."/>
            <person name="Anzalone R."/>
            <person name="Longhi G."/>
            <person name="Milani C."/>
            <person name="Turroni F."/>
            <person name="Alessandri G."/>
            <person name="Sela D.A."/>
            <person name="Van Sinderen D."/>
            <person name="Ventura M."/>
        </authorList>
    </citation>
    <scope>NUCLEOTIDE SEQUENCE [LARGE SCALE GENOMIC DNA]</scope>
    <source>
        <strain evidence="1 2">2001B</strain>
    </source>
</reference>
<dbReference type="EMBL" id="RYUY01000014">
    <property type="protein sequence ID" value="RYQ36668.1"/>
    <property type="molecule type" value="Genomic_DNA"/>
</dbReference>